<sequence length="205" mass="22769">MALVSSEHLIEISSHPESSSYTSKVYGVVELEVQVSELLDNLSVALSCLYDLSSLNIANRCKSLKAIEQRLARLTTTLESLRARVQRTFKDITLVDDLLTLPDSCDSIMGKSPRNLKRTQRSATSGRSEARDFNNTSTNTFQSDVTSRMRAGCSPVTHRQLLTLDPISMYCSSARYSRCQNDTSPYTGEYESGHLNGGGFRISRL</sequence>
<proteinExistence type="predicted"/>
<name>A0A0B2VM20_TOXCA</name>
<keyword evidence="3" id="KW-1185">Reference proteome</keyword>
<protein>
    <submittedName>
        <fullName evidence="2">Uncharacterized protein</fullName>
    </submittedName>
</protein>
<comment type="caution">
    <text evidence="2">The sequence shown here is derived from an EMBL/GenBank/DDBJ whole genome shotgun (WGS) entry which is preliminary data.</text>
</comment>
<evidence type="ECO:0000256" key="1">
    <source>
        <dbReference type="SAM" id="MobiDB-lite"/>
    </source>
</evidence>
<accession>A0A0B2VM20</accession>
<dbReference type="AlphaFoldDB" id="A0A0B2VM20"/>
<dbReference type="EMBL" id="JPKZ01001346">
    <property type="protein sequence ID" value="KHN82487.1"/>
    <property type="molecule type" value="Genomic_DNA"/>
</dbReference>
<organism evidence="2 3">
    <name type="scientific">Toxocara canis</name>
    <name type="common">Canine roundworm</name>
    <dbReference type="NCBI Taxonomy" id="6265"/>
    <lineage>
        <taxon>Eukaryota</taxon>
        <taxon>Metazoa</taxon>
        <taxon>Ecdysozoa</taxon>
        <taxon>Nematoda</taxon>
        <taxon>Chromadorea</taxon>
        <taxon>Rhabditida</taxon>
        <taxon>Spirurina</taxon>
        <taxon>Ascaridomorpha</taxon>
        <taxon>Ascaridoidea</taxon>
        <taxon>Toxocaridae</taxon>
        <taxon>Toxocara</taxon>
    </lineage>
</organism>
<dbReference type="OrthoDB" id="10584331at2759"/>
<evidence type="ECO:0000313" key="3">
    <source>
        <dbReference type="Proteomes" id="UP000031036"/>
    </source>
</evidence>
<gene>
    <name evidence="2" type="ORF">Tcan_04949</name>
</gene>
<reference evidence="2 3" key="1">
    <citation type="submission" date="2014-11" db="EMBL/GenBank/DDBJ databases">
        <title>Genetic blueprint of the zoonotic pathogen Toxocara canis.</title>
        <authorList>
            <person name="Zhu X.-Q."/>
            <person name="Korhonen P.K."/>
            <person name="Cai H."/>
            <person name="Young N.D."/>
            <person name="Nejsum P."/>
            <person name="von Samson-Himmelstjerna G."/>
            <person name="Boag P.R."/>
            <person name="Tan P."/>
            <person name="Li Q."/>
            <person name="Min J."/>
            <person name="Yang Y."/>
            <person name="Wang X."/>
            <person name="Fang X."/>
            <person name="Hall R.S."/>
            <person name="Hofmann A."/>
            <person name="Sternberg P.W."/>
            <person name="Jex A.R."/>
            <person name="Gasser R.B."/>
        </authorList>
    </citation>
    <scope>NUCLEOTIDE SEQUENCE [LARGE SCALE GENOMIC DNA]</scope>
    <source>
        <strain evidence="2">PN_DK_2014</strain>
    </source>
</reference>
<dbReference type="Proteomes" id="UP000031036">
    <property type="component" value="Unassembled WGS sequence"/>
</dbReference>
<evidence type="ECO:0000313" key="2">
    <source>
        <dbReference type="EMBL" id="KHN82487.1"/>
    </source>
</evidence>
<feature type="region of interest" description="Disordered" evidence="1">
    <location>
        <begin position="110"/>
        <end position="144"/>
    </location>
</feature>
<feature type="compositionally biased region" description="Polar residues" evidence="1">
    <location>
        <begin position="121"/>
        <end position="144"/>
    </location>
</feature>